<gene>
    <name evidence="1" type="ORF">GCM10023226_35090</name>
</gene>
<name>A0ABP8WSW1_9ACTN</name>
<evidence type="ECO:0000313" key="2">
    <source>
        <dbReference type="Proteomes" id="UP001500621"/>
    </source>
</evidence>
<dbReference type="RefSeq" id="WP_345268303.1">
    <property type="nucleotide sequence ID" value="NZ_BAABIM010000004.1"/>
</dbReference>
<dbReference type="Proteomes" id="UP001500621">
    <property type="component" value="Unassembled WGS sequence"/>
</dbReference>
<dbReference type="InterPro" id="IPR025629">
    <property type="entry name" value="DUF4287"/>
</dbReference>
<evidence type="ECO:0000313" key="1">
    <source>
        <dbReference type="EMBL" id="GAA4694027.1"/>
    </source>
</evidence>
<sequence>MSGFQTYLDNAERKTGTTPRQFLDLAHERGLDRAKAAEVIAWLKTEHGLGHGHAANLAQLITKGPEAMAAKYGEDGVLHLDGIDRR</sequence>
<reference evidence="2" key="1">
    <citation type="journal article" date="2019" name="Int. J. Syst. Evol. Microbiol.">
        <title>The Global Catalogue of Microorganisms (GCM) 10K type strain sequencing project: providing services to taxonomists for standard genome sequencing and annotation.</title>
        <authorList>
            <consortium name="The Broad Institute Genomics Platform"/>
            <consortium name="The Broad Institute Genome Sequencing Center for Infectious Disease"/>
            <person name="Wu L."/>
            <person name="Ma J."/>
        </authorList>
    </citation>
    <scope>NUCLEOTIDE SEQUENCE [LARGE SCALE GENOMIC DNA]</scope>
    <source>
        <strain evidence="2">JCM 18127</strain>
    </source>
</reference>
<protein>
    <submittedName>
        <fullName evidence="1">DUF4287 domain-containing protein</fullName>
    </submittedName>
</protein>
<comment type="caution">
    <text evidence="1">The sequence shown here is derived from an EMBL/GenBank/DDBJ whole genome shotgun (WGS) entry which is preliminary data.</text>
</comment>
<accession>A0ABP8WSW1</accession>
<proteinExistence type="predicted"/>
<organism evidence="1 2">
    <name type="scientific">Nocardioides nanhaiensis</name>
    <dbReference type="NCBI Taxonomy" id="1476871"/>
    <lineage>
        <taxon>Bacteria</taxon>
        <taxon>Bacillati</taxon>
        <taxon>Actinomycetota</taxon>
        <taxon>Actinomycetes</taxon>
        <taxon>Propionibacteriales</taxon>
        <taxon>Nocardioidaceae</taxon>
        <taxon>Nocardioides</taxon>
    </lineage>
</organism>
<dbReference type="EMBL" id="BAABIM010000004">
    <property type="protein sequence ID" value="GAA4694027.1"/>
    <property type="molecule type" value="Genomic_DNA"/>
</dbReference>
<keyword evidence="2" id="KW-1185">Reference proteome</keyword>
<dbReference type="Pfam" id="PF14117">
    <property type="entry name" value="DUF4287"/>
    <property type="match status" value="1"/>
</dbReference>